<dbReference type="PROSITE" id="PS51371">
    <property type="entry name" value="CBS"/>
    <property type="match status" value="2"/>
</dbReference>
<keyword evidence="2" id="KW-0129">CBS domain</keyword>
<keyword evidence="1" id="KW-0677">Repeat</keyword>
<dbReference type="EMBL" id="JBHSEI010000002">
    <property type="protein sequence ID" value="MFC4637935.1"/>
    <property type="molecule type" value="Genomic_DNA"/>
</dbReference>
<name>A0ABV9I6S1_9DEIO</name>
<feature type="region of interest" description="Disordered" evidence="3">
    <location>
        <begin position="145"/>
        <end position="167"/>
    </location>
</feature>
<dbReference type="SUPFAM" id="SSF54631">
    <property type="entry name" value="CBS-domain pair"/>
    <property type="match status" value="1"/>
</dbReference>
<sequence length="167" mass="17707">MPMIVSDVMTGAVETVSPDMPVPDAVKLMKSRGIRRLPVVKEGCLIGIVSDRDLKEAMPSPATPLSIWKITALLANLPVQEVMSALVLTVMPTTPLEAATQTMLHHKVGGLPVVNERHEVVGIVTVTDVLRAFVKLTAAPLLSSRTAQPSGPVRSPARPTEPNALPG</sequence>
<organism evidence="5 6">
    <name type="scientific">Deinococcus hohokamensis</name>
    <dbReference type="NCBI Taxonomy" id="309883"/>
    <lineage>
        <taxon>Bacteria</taxon>
        <taxon>Thermotogati</taxon>
        <taxon>Deinococcota</taxon>
        <taxon>Deinococci</taxon>
        <taxon>Deinococcales</taxon>
        <taxon>Deinococcaceae</taxon>
        <taxon>Deinococcus</taxon>
    </lineage>
</organism>
<comment type="caution">
    <text evidence="5">The sequence shown here is derived from an EMBL/GenBank/DDBJ whole genome shotgun (WGS) entry which is preliminary data.</text>
</comment>
<dbReference type="Gene3D" id="3.10.580.10">
    <property type="entry name" value="CBS-domain"/>
    <property type="match status" value="1"/>
</dbReference>
<dbReference type="InterPro" id="IPR046342">
    <property type="entry name" value="CBS_dom_sf"/>
</dbReference>
<evidence type="ECO:0000259" key="4">
    <source>
        <dbReference type="PROSITE" id="PS51371"/>
    </source>
</evidence>
<evidence type="ECO:0000313" key="5">
    <source>
        <dbReference type="EMBL" id="MFC4637935.1"/>
    </source>
</evidence>
<feature type="domain" description="CBS" evidence="4">
    <location>
        <begin position="9"/>
        <end position="65"/>
    </location>
</feature>
<dbReference type="PANTHER" id="PTHR48108">
    <property type="entry name" value="CBS DOMAIN-CONTAINING PROTEIN CBSX2, CHLOROPLASTIC"/>
    <property type="match status" value="1"/>
</dbReference>
<dbReference type="Proteomes" id="UP001595952">
    <property type="component" value="Unassembled WGS sequence"/>
</dbReference>
<dbReference type="PANTHER" id="PTHR48108:SF34">
    <property type="entry name" value="CBS DOMAIN-CONTAINING PROTEIN YHCV"/>
    <property type="match status" value="1"/>
</dbReference>
<evidence type="ECO:0000256" key="1">
    <source>
        <dbReference type="ARBA" id="ARBA00022737"/>
    </source>
</evidence>
<proteinExistence type="predicted"/>
<dbReference type="CDD" id="cd04584">
    <property type="entry name" value="CBS_pair_AcuB_like"/>
    <property type="match status" value="1"/>
</dbReference>
<evidence type="ECO:0000256" key="3">
    <source>
        <dbReference type="SAM" id="MobiDB-lite"/>
    </source>
</evidence>
<evidence type="ECO:0000313" key="6">
    <source>
        <dbReference type="Proteomes" id="UP001595952"/>
    </source>
</evidence>
<protein>
    <submittedName>
        <fullName evidence="5">CBS domain-containing protein</fullName>
    </submittedName>
</protein>
<reference evidence="6" key="1">
    <citation type="journal article" date="2019" name="Int. J. Syst. Evol. Microbiol.">
        <title>The Global Catalogue of Microorganisms (GCM) 10K type strain sequencing project: providing services to taxonomists for standard genome sequencing and annotation.</title>
        <authorList>
            <consortium name="The Broad Institute Genomics Platform"/>
            <consortium name="The Broad Institute Genome Sequencing Center for Infectious Disease"/>
            <person name="Wu L."/>
            <person name="Ma J."/>
        </authorList>
    </citation>
    <scope>NUCLEOTIDE SEQUENCE [LARGE SCALE GENOMIC DNA]</scope>
    <source>
        <strain evidence="6">CCUG 55995</strain>
    </source>
</reference>
<gene>
    <name evidence="5" type="ORF">ACFO0D_06245</name>
</gene>
<dbReference type="SMART" id="SM00116">
    <property type="entry name" value="CBS"/>
    <property type="match status" value="2"/>
</dbReference>
<evidence type="ECO:0000256" key="2">
    <source>
        <dbReference type="PROSITE-ProRule" id="PRU00703"/>
    </source>
</evidence>
<keyword evidence="6" id="KW-1185">Reference proteome</keyword>
<dbReference type="Pfam" id="PF00571">
    <property type="entry name" value="CBS"/>
    <property type="match status" value="2"/>
</dbReference>
<dbReference type="InterPro" id="IPR051462">
    <property type="entry name" value="CBS_domain-containing"/>
</dbReference>
<accession>A0ABV9I6S1</accession>
<dbReference type="InterPro" id="IPR000644">
    <property type="entry name" value="CBS_dom"/>
</dbReference>
<dbReference type="RefSeq" id="WP_380060958.1">
    <property type="nucleotide sequence ID" value="NZ_JBHSEI010000002.1"/>
</dbReference>
<feature type="domain" description="CBS" evidence="4">
    <location>
        <begin position="83"/>
        <end position="141"/>
    </location>
</feature>